<dbReference type="GeneID" id="100823333"/>
<dbReference type="InterPro" id="IPR054726">
    <property type="entry name" value="Ubiq_DUF569-assoc"/>
</dbReference>
<dbReference type="EnsemblPlants" id="PNT76472">
    <property type="protein sequence ID" value="PNT76472"/>
    <property type="gene ID" value="BRADI_1g48565v3"/>
</dbReference>
<feature type="domain" description="DUF569" evidence="2">
    <location>
        <begin position="188"/>
        <end position="268"/>
    </location>
</feature>
<dbReference type="InterPro" id="IPR007679">
    <property type="entry name" value="DUF569"/>
</dbReference>
<dbReference type="Gene3D" id="2.80.10.50">
    <property type="match status" value="1"/>
</dbReference>
<organism evidence="3">
    <name type="scientific">Brachypodium distachyon</name>
    <name type="common">Purple false brome</name>
    <name type="synonym">Trachynia distachya</name>
    <dbReference type="NCBI Taxonomy" id="15368"/>
    <lineage>
        <taxon>Eukaryota</taxon>
        <taxon>Viridiplantae</taxon>
        <taxon>Streptophyta</taxon>
        <taxon>Embryophyta</taxon>
        <taxon>Tracheophyta</taxon>
        <taxon>Spermatophyta</taxon>
        <taxon>Magnoliopsida</taxon>
        <taxon>Liliopsida</taxon>
        <taxon>Poales</taxon>
        <taxon>Poaceae</taxon>
        <taxon>BOP clade</taxon>
        <taxon>Pooideae</taxon>
        <taxon>Stipodae</taxon>
        <taxon>Brachypodieae</taxon>
        <taxon>Brachypodium</taxon>
    </lineage>
</organism>
<reference evidence="4" key="3">
    <citation type="submission" date="2018-08" db="UniProtKB">
        <authorList>
            <consortium name="EnsemblPlants"/>
        </authorList>
    </citation>
    <scope>IDENTIFICATION</scope>
    <source>
        <strain evidence="4">cv. Bd21</strain>
    </source>
</reference>
<reference evidence="3" key="2">
    <citation type="submission" date="2017-06" db="EMBL/GenBank/DDBJ databases">
        <title>WGS assembly of Brachypodium distachyon.</title>
        <authorList>
            <consortium name="The International Brachypodium Initiative"/>
            <person name="Lucas S."/>
            <person name="Harmon-Smith M."/>
            <person name="Lail K."/>
            <person name="Tice H."/>
            <person name="Grimwood J."/>
            <person name="Bruce D."/>
            <person name="Barry K."/>
            <person name="Shu S."/>
            <person name="Lindquist E."/>
            <person name="Wang M."/>
            <person name="Pitluck S."/>
            <person name="Vogel J.P."/>
            <person name="Garvin D.F."/>
            <person name="Mockler T.C."/>
            <person name="Schmutz J."/>
            <person name="Rokhsar D."/>
            <person name="Bevan M.W."/>
        </authorList>
    </citation>
    <scope>NUCLEOTIDE SEQUENCE</scope>
    <source>
        <strain evidence="3">Bd21</strain>
    </source>
</reference>
<keyword evidence="5" id="KW-1185">Reference proteome</keyword>
<evidence type="ECO:0000313" key="3">
    <source>
        <dbReference type="EMBL" id="PNT76472.1"/>
    </source>
</evidence>
<reference evidence="3 4" key="1">
    <citation type="journal article" date="2010" name="Nature">
        <title>Genome sequencing and analysis of the model grass Brachypodium distachyon.</title>
        <authorList>
            <consortium name="International Brachypodium Initiative"/>
        </authorList>
    </citation>
    <scope>NUCLEOTIDE SEQUENCE [LARGE SCALE GENOMIC DNA]</scope>
    <source>
        <strain evidence="3">Bd21</strain>
        <strain evidence="4">cv. Bd21</strain>
    </source>
</reference>
<dbReference type="EMBL" id="CM000880">
    <property type="protein sequence ID" value="PNT76472.1"/>
    <property type="molecule type" value="Genomic_DNA"/>
</dbReference>
<dbReference type="Proteomes" id="UP000008810">
    <property type="component" value="Chromosome 1"/>
</dbReference>
<dbReference type="AlphaFoldDB" id="A0A2K2DQB7"/>
<evidence type="ECO:0000313" key="5">
    <source>
        <dbReference type="Proteomes" id="UP000008810"/>
    </source>
</evidence>
<evidence type="ECO:0000259" key="2">
    <source>
        <dbReference type="Pfam" id="PF22932"/>
    </source>
</evidence>
<dbReference type="STRING" id="15368.A0A2K2DQB7"/>
<sequence length="286" mass="32445">MDRFPDRRHVRLRSREQGWYLHATSDGMDVCLNRDRRSVNAAWAVHLDNGRDGVRLLLHSAAYGRYLAATNKKAPRGHRGFSTKLLECYDFEGDESVRWEAVMSGSKEDVQLRHVEADGKFRYLRGSGKYRYWKDKVTVHRKNRSTMTHWVVELIPLSQGFPGIPGPFDEPVPSNFGLMLGRELPPWRLIKYVRAAEDGSYNQQANAWTTIQFRGNSVGTLRNELASRTGITDVDFVMCIQAGRQGRLTPVLVNMPREGHGDTVYIVIIVSGTPGEAALRYPDINA</sequence>
<proteinExistence type="predicted"/>
<dbReference type="CDD" id="cd23340">
    <property type="entry name" value="beta-trefoil_FSCN_ACP-like"/>
    <property type="match status" value="1"/>
</dbReference>
<dbReference type="InterPro" id="IPR008999">
    <property type="entry name" value="Actin-crosslinking"/>
</dbReference>
<dbReference type="Pfam" id="PF22932">
    <property type="entry name" value="Ubiq_DUF_assoc"/>
    <property type="match status" value="1"/>
</dbReference>
<name>A0A2K2DQB7_BRADI</name>
<feature type="domain" description="DUF569" evidence="1">
    <location>
        <begin position="1"/>
        <end position="152"/>
    </location>
</feature>
<evidence type="ECO:0000313" key="4">
    <source>
        <dbReference type="EnsemblPlants" id="PNT76472"/>
    </source>
</evidence>
<dbReference type="Gramene" id="PNT76472">
    <property type="protein sequence ID" value="PNT76472"/>
    <property type="gene ID" value="BRADI_1g48565v3"/>
</dbReference>
<dbReference type="RefSeq" id="XP_024313361.1">
    <property type="nucleotide sequence ID" value="XM_024457593.1"/>
</dbReference>
<protein>
    <recommendedName>
        <fullName evidence="6">DUF569 domain-containing protein</fullName>
    </recommendedName>
</protein>
<dbReference type="OrthoDB" id="581309at2759"/>
<evidence type="ECO:0000259" key="1">
    <source>
        <dbReference type="Pfam" id="PF04601"/>
    </source>
</evidence>
<dbReference type="PANTHER" id="PTHR31205:SF3">
    <property type="entry name" value="OS06G0161100 PROTEIN"/>
    <property type="match status" value="1"/>
</dbReference>
<dbReference type="PANTHER" id="PTHR31205">
    <property type="entry name" value="ACTIN CROSS-LINKING PROTEIN (DUF569)"/>
    <property type="match status" value="1"/>
</dbReference>
<dbReference type="SUPFAM" id="SSF50405">
    <property type="entry name" value="Actin-crosslinking proteins"/>
    <property type="match status" value="1"/>
</dbReference>
<dbReference type="Pfam" id="PF04601">
    <property type="entry name" value="DUF569"/>
    <property type="match status" value="1"/>
</dbReference>
<gene>
    <name evidence="4" type="primary">LOC100823333</name>
    <name evidence="3" type="ORF">BRADI_1g48565v3</name>
</gene>
<evidence type="ECO:0008006" key="6">
    <source>
        <dbReference type="Google" id="ProtNLM"/>
    </source>
</evidence>
<accession>A0A2K2DQB7</accession>